<reference evidence="1 2" key="1">
    <citation type="journal article" date="2009" name="Nature">
        <title>The Sorghum bicolor genome and the diversification of grasses.</title>
        <authorList>
            <person name="Paterson A.H."/>
            <person name="Bowers J.E."/>
            <person name="Bruggmann R."/>
            <person name="Dubchak I."/>
            <person name="Grimwood J."/>
            <person name="Gundlach H."/>
            <person name="Haberer G."/>
            <person name="Hellsten U."/>
            <person name="Mitros T."/>
            <person name="Poliakov A."/>
            <person name="Schmutz J."/>
            <person name="Spannagl M."/>
            <person name="Tang H."/>
            <person name="Wang X."/>
            <person name="Wicker T."/>
            <person name="Bharti A.K."/>
            <person name="Chapman J."/>
            <person name="Feltus F.A."/>
            <person name="Gowik U."/>
            <person name="Grigoriev I.V."/>
            <person name="Lyons E."/>
            <person name="Maher C.A."/>
            <person name="Martis M."/>
            <person name="Narechania A."/>
            <person name="Otillar R.P."/>
            <person name="Penning B.W."/>
            <person name="Salamov A.A."/>
            <person name="Wang Y."/>
            <person name="Zhang L."/>
            <person name="Carpita N.C."/>
            <person name="Freeling M."/>
            <person name="Gingle A.R."/>
            <person name="Hash C.T."/>
            <person name="Keller B."/>
            <person name="Klein P."/>
            <person name="Kresovich S."/>
            <person name="McCann M.C."/>
            <person name="Ming R."/>
            <person name="Peterson D.G."/>
            <person name="Mehboob-ur-Rahman"/>
            <person name="Ware D."/>
            <person name="Westhoff P."/>
            <person name="Mayer K.F."/>
            <person name="Messing J."/>
            <person name="Rokhsar D.S."/>
        </authorList>
    </citation>
    <scope>NUCLEOTIDE SEQUENCE [LARGE SCALE GENOMIC DNA]</scope>
    <source>
        <strain evidence="2">cv. BTx623</strain>
    </source>
</reference>
<proteinExistence type="predicted"/>
<protein>
    <submittedName>
        <fullName evidence="1">Uncharacterized protein</fullName>
    </submittedName>
</protein>
<organism evidence="1 2">
    <name type="scientific">Sorghum bicolor</name>
    <name type="common">Sorghum</name>
    <name type="synonym">Sorghum vulgare</name>
    <dbReference type="NCBI Taxonomy" id="4558"/>
    <lineage>
        <taxon>Eukaryota</taxon>
        <taxon>Viridiplantae</taxon>
        <taxon>Streptophyta</taxon>
        <taxon>Embryophyta</taxon>
        <taxon>Tracheophyta</taxon>
        <taxon>Spermatophyta</taxon>
        <taxon>Magnoliopsida</taxon>
        <taxon>Liliopsida</taxon>
        <taxon>Poales</taxon>
        <taxon>Poaceae</taxon>
        <taxon>PACMAD clade</taxon>
        <taxon>Panicoideae</taxon>
        <taxon>Andropogonodae</taxon>
        <taxon>Andropogoneae</taxon>
        <taxon>Sorghinae</taxon>
        <taxon>Sorghum</taxon>
    </lineage>
</organism>
<dbReference type="EMBL" id="CM000767">
    <property type="protein sequence ID" value="OQU79146.1"/>
    <property type="molecule type" value="Genomic_DNA"/>
</dbReference>
<name>A0A1Z5R710_SORBI</name>
<evidence type="ECO:0000313" key="1">
    <source>
        <dbReference type="EMBL" id="OQU79146.1"/>
    </source>
</evidence>
<reference evidence="2" key="2">
    <citation type="journal article" date="2018" name="Plant J.">
        <title>The Sorghum bicolor reference genome: improved assembly, gene annotations, a transcriptome atlas, and signatures of genome organization.</title>
        <authorList>
            <person name="McCormick R.F."/>
            <person name="Truong S.K."/>
            <person name="Sreedasyam A."/>
            <person name="Jenkins J."/>
            <person name="Shu S."/>
            <person name="Sims D."/>
            <person name="Kennedy M."/>
            <person name="Amirebrahimi M."/>
            <person name="Weers B.D."/>
            <person name="McKinley B."/>
            <person name="Mattison A."/>
            <person name="Morishige D.T."/>
            <person name="Grimwood J."/>
            <person name="Schmutz J."/>
            <person name="Mullet J.E."/>
        </authorList>
    </citation>
    <scope>NUCLEOTIDE SEQUENCE [LARGE SCALE GENOMIC DNA]</scope>
    <source>
        <strain evidence="2">cv. BTx623</strain>
    </source>
</reference>
<dbReference type="Gramene" id="OQU79146">
    <property type="protein sequence ID" value="OQU79146"/>
    <property type="gene ID" value="SORBI_3008G100801"/>
</dbReference>
<evidence type="ECO:0000313" key="2">
    <source>
        <dbReference type="Proteomes" id="UP000000768"/>
    </source>
</evidence>
<sequence>MEKDQQCTARFTGNQMFNCVDLAQKEVFARYLADPLPWPEVMGKLKGFFPISEVWYIWYAVQTLPHSLSPFPLPFFWFSLLEQCRLFDAFCDRLRLLLCLYSHTMYMFISVYRL</sequence>
<dbReference type="Proteomes" id="UP000000768">
    <property type="component" value="Chromosome 8"/>
</dbReference>
<keyword evidence="2" id="KW-1185">Reference proteome</keyword>
<dbReference type="AlphaFoldDB" id="A0A1Z5R710"/>
<dbReference type="InParanoid" id="A0A1Z5R710"/>
<accession>A0A1Z5R710</accession>
<gene>
    <name evidence="1" type="ORF">SORBI_3008G100801</name>
</gene>